<gene>
    <name evidence="2" type="ORF">V2H41_12345</name>
</gene>
<evidence type="ECO:0000313" key="2">
    <source>
        <dbReference type="EMBL" id="MEE6188062.1"/>
    </source>
</evidence>
<feature type="transmembrane region" description="Helical" evidence="1">
    <location>
        <begin position="6"/>
        <end position="25"/>
    </location>
</feature>
<accession>A0ABU7RJ70</accession>
<evidence type="ECO:0000256" key="1">
    <source>
        <dbReference type="SAM" id="Phobius"/>
    </source>
</evidence>
<evidence type="ECO:0008006" key="4">
    <source>
        <dbReference type="Google" id="ProtNLM"/>
    </source>
</evidence>
<name>A0ABU7RJ70_9BACT</name>
<proteinExistence type="predicted"/>
<sequence length="130" mass="14507">MRKLIIILRILLGVILLIGSVPFFLKLTPEAELVGSMKLFNDGINAAIYLMPFIKAVELICGIAFLLNRYVLLASIAILPITINIFLVHCFIAPEGLLLALIMLFCNLFLIYSNKEHYKNLLTAKLSSSI</sequence>
<protein>
    <recommendedName>
        <fullName evidence="4">DoxX family membrane protein</fullName>
    </recommendedName>
</protein>
<feature type="transmembrane region" description="Helical" evidence="1">
    <location>
        <begin position="72"/>
        <end position="92"/>
    </location>
</feature>
<evidence type="ECO:0000313" key="3">
    <source>
        <dbReference type="Proteomes" id="UP001357452"/>
    </source>
</evidence>
<dbReference type="RefSeq" id="WP_330975465.1">
    <property type="nucleotide sequence ID" value="NZ_JAZGLY010000008.1"/>
</dbReference>
<reference evidence="2 3" key="1">
    <citation type="submission" date="2024-01" db="EMBL/GenBank/DDBJ databases">
        <title>Niabella digestum sp. nov., isolated from waste digestion system.</title>
        <authorList>
            <person name="Zhang L."/>
        </authorList>
    </citation>
    <scope>NUCLEOTIDE SEQUENCE [LARGE SCALE GENOMIC DNA]</scope>
    <source>
        <strain evidence="2 3">A18</strain>
    </source>
</reference>
<comment type="caution">
    <text evidence="2">The sequence shown here is derived from an EMBL/GenBank/DDBJ whole genome shotgun (WGS) entry which is preliminary data.</text>
</comment>
<feature type="transmembrane region" description="Helical" evidence="1">
    <location>
        <begin position="46"/>
        <end position="66"/>
    </location>
</feature>
<keyword evidence="1" id="KW-0472">Membrane</keyword>
<keyword evidence="1" id="KW-1133">Transmembrane helix</keyword>
<organism evidence="2 3">
    <name type="scientific">Niabella digestorum</name>
    <dbReference type="NCBI Taxonomy" id="3117701"/>
    <lineage>
        <taxon>Bacteria</taxon>
        <taxon>Pseudomonadati</taxon>
        <taxon>Bacteroidota</taxon>
        <taxon>Chitinophagia</taxon>
        <taxon>Chitinophagales</taxon>
        <taxon>Chitinophagaceae</taxon>
        <taxon>Niabella</taxon>
    </lineage>
</organism>
<dbReference type="EMBL" id="JAZGLY010000008">
    <property type="protein sequence ID" value="MEE6188062.1"/>
    <property type="molecule type" value="Genomic_DNA"/>
</dbReference>
<keyword evidence="1" id="KW-0812">Transmembrane</keyword>
<keyword evidence="3" id="KW-1185">Reference proteome</keyword>
<dbReference type="Proteomes" id="UP001357452">
    <property type="component" value="Unassembled WGS sequence"/>
</dbReference>
<feature type="transmembrane region" description="Helical" evidence="1">
    <location>
        <begin position="97"/>
        <end position="113"/>
    </location>
</feature>